<reference evidence="1 2" key="1">
    <citation type="journal article" date="2021" name="Commun. Biol.">
        <title>The genome of Shorea leprosula (Dipterocarpaceae) highlights the ecological relevance of drought in aseasonal tropical rainforests.</title>
        <authorList>
            <person name="Ng K.K.S."/>
            <person name="Kobayashi M.J."/>
            <person name="Fawcett J.A."/>
            <person name="Hatakeyama M."/>
            <person name="Paape T."/>
            <person name="Ng C.H."/>
            <person name="Ang C.C."/>
            <person name="Tnah L.H."/>
            <person name="Lee C.T."/>
            <person name="Nishiyama T."/>
            <person name="Sese J."/>
            <person name="O'Brien M.J."/>
            <person name="Copetti D."/>
            <person name="Mohd Noor M.I."/>
            <person name="Ong R.C."/>
            <person name="Putra M."/>
            <person name="Sireger I.Z."/>
            <person name="Indrioko S."/>
            <person name="Kosugi Y."/>
            <person name="Izuno A."/>
            <person name="Isagi Y."/>
            <person name="Lee S.L."/>
            <person name="Shimizu K.K."/>
        </authorList>
    </citation>
    <scope>NUCLEOTIDE SEQUENCE [LARGE SCALE GENOMIC DNA]</scope>
    <source>
        <strain evidence="1">214</strain>
    </source>
</reference>
<sequence length="114" mass="13346">MAIEEAKDLNLIKLDELIRSLMTHKINLIGDEEVIKRKKNLTFKSNETDDKSINEEDITKLVSKKCEKDMKKCLKREFSTRNKEFTTLEEEYAVMMMIEENQVRSISNAVSVMI</sequence>
<keyword evidence="2" id="KW-1185">Reference proteome</keyword>
<evidence type="ECO:0000313" key="2">
    <source>
        <dbReference type="Proteomes" id="UP001054252"/>
    </source>
</evidence>
<comment type="caution">
    <text evidence="1">The sequence shown here is derived from an EMBL/GenBank/DDBJ whole genome shotgun (WGS) entry which is preliminary data.</text>
</comment>
<organism evidence="1 2">
    <name type="scientific">Rubroshorea leprosula</name>
    <dbReference type="NCBI Taxonomy" id="152421"/>
    <lineage>
        <taxon>Eukaryota</taxon>
        <taxon>Viridiplantae</taxon>
        <taxon>Streptophyta</taxon>
        <taxon>Embryophyta</taxon>
        <taxon>Tracheophyta</taxon>
        <taxon>Spermatophyta</taxon>
        <taxon>Magnoliopsida</taxon>
        <taxon>eudicotyledons</taxon>
        <taxon>Gunneridae</taxon>
        <taxon>Pentapetalae</taxon>
        <taxon>rosids</taxon>
        <taxon>malvids</taxon>
        <taxon>Malvales</taxon>
        <taxon>Dipterocarpaceae</taxon>
        <taxon>Rubroshorea</taxon>
    </lineage>
</organism>
<proteinExistence type="predicted"/>
<dbReference type="AlphaFoldDB" id="A0AAV5L0L5"/>
<evidence type="ECO:0000313" key="1">
    <source>
        <dbReference type="EMBL" id="GKV30648.1"/>
    </source>
</evidence>
<gene>
    <name evidence="1" type="ORF">SLEP1_g39437</name>
</gene>
<name>A0AAV5L0L5_9ROSI</name>
<dbReference type="EMBL" id="BPVZ01000088">
    <property type="protein sequence ID" value="GKV30648.1"/>
    <property type="molecule type" value="Genomic_DNA"/>
</dbReference>
<protein>
    <submittedName>
        <fullName evidence="1">Uncharacterized protein</fullName>
    </submittedName>
</protein>
<dbReference type="Proteomes" id="UP001054252">
    <property type="component" value="Unassembled WGS sequence"/>
</dbReference>
<accession>A0AAV5L0L5</accession>